<evidence type="ECO:0000256" key="1">
    <source>
        <dbReference type="ARBA" id="ARBA00005384"/>
    </source>
</evidence>
<dbReference type="SUPFAM" id="SSF46785">
    <property type="entry name" value="Winged helix' DNA-binding domain"/>
    <property type="match status" value="1"/>
</dbReference>
<evidence type="ECO:0000256" key="5">
    <source>
        <dbReference type="ARBA" id="ARBA00023163"/>
    </source>
</evidence>
<keyword evidence="5" id="KW-0804">Transcription</keyword>
<dbReference type="GO" id="GO:0030170">
    <property type="term" value="F:pyridoxal phosphate binding"/>
    <property type="evidence" value="ECO:0007669"/>
    <property type="project" value="InterPro"/>
</dbReference>
<dbReference type="PRINTS" id="PR00035">
    <property type="entry name" value="HTHGNTR"/>
</dbReference>
<evidence type="ECO:0000313" key="7">
    <source>
        <dbReference type="EMBL" id="TPD57823.1"/>
    </source>
</evidence>
<protein>
    <submittedName>
        <fullName evidence="7">PLP-dependent aminotransferase family protein</fullName>
    </submittedName>
</protein>
<dbReference type="GO" id="GO:0008483">
    <property type="term" value="F:transaminase activity"/>
    <property type="evidence" value="ECO:0007669"/>
    <property type="project" value="UniProtKB-KW"/>
</dbReference>
<dbReference type="Gene3D" id="3.40.640.10">
    <property type="entry name" value="Type I PLP-dependent aspartate aminotransferase-like (Major domain)"/>
    <property type="match status" value="1"/>
</dbReference>
<dbReference type="SMART" id="SM00345">
    <property type="entry name" value="HTH_GNTR"/>
    <property type="match status" value="1"/>
</dbReference>
<keyword evidence="2" id="KW-0663">Pyridoxal phosphate</keyword>
<organism evidence="7 8">
    <name type="scientific">Emcibacter nanhaiensis</name>
    <dbReference type="NCBI Taxonomy" id="1505037"/>
    <lineage>
        <taxon>Bacteria</taxon>
        <taxon>Pseudomonadati</taxon>
        <taxon>Pseudomonadota</taxon>
        <taxon>Alphaproteobacteria</taxon>
        <taxon>Emcibacterales</taxon>
        <taxon>Emcibacteraceae</taxon>
        <taxon>Emcibacter</taxon>
    </lineage>
</organism>
<dbReference type="InterPro" id="IPR036388">
    <property type="entry name" value="WH-like_DNA-bd_sf"/>
</dbReference>
<reference evidence="8" key="1">
    <citation type="submission" date="2019-06" db="EMBL/GenBank/DDBJ databases">
        <title>The complete genome of Emcibacter congregatus ZYLT.</title>
        <authorList>
            <person name="Zhao Z."/>
        </authorList>
    </citation>
    <scope>NUCLEOTIDE SEQUENCE [LARGE SCALE GENOMIC DNA]</scope>
    <source>
        <strain evidence="8">MCCC 1A06723</strain>
    </source>
</reference>
<name>A0A501PBS3_9PROT</name>
<keyword evidence="4" id="KW-0238">DNA-binding</keyword>
<dbReference type="Proteomes" id="UP000319148">
    <property type="component" value="Unassembled WGS sequence"/>
</dbReference>
<dbReference type="InterPro" id="IPR015421">
    <property type="entry name" value="PyrdxlP-dep_Trfase_major"/>
</dbReference>
<dbReference type="PANTHER" id="PTHR46577:SF1">
    <property type="entry name" value="HTH-TYPE TRANSCRIPTIONAL REGULATORY PROTEIN GABR"/>
    <property type="match status" value="1"/>
</dbReference>
<dbReference type="PANTHER" id="PTHR46577">
    <property type="entry name" value="HTH-TYPE TRANSCRIPTIONAL REGULATORY PROTEIN GABR"/>
    <property type="match status" value="1"/>
</dbReference>
<keyword evidence="3" id="KW-0805">Transcription regulation</keyword>
<feature type="domain" description="HTH gntR-type" evidence="6">
    <location>
        <begin position="75"/>
        <end position="143"/>
    </location>
</feature>
<dbReference type="AlphaFoldDB" id="A0A501PBS3"/>
<comment type="similarity">
    <text evidence="1">In the C-terminal section; belongs to the class-I pyridoxal-phosphate-dependent aminotransferase family.</text>
</comment>
<dbReference type="PROSITE" id="PS50949">
    <property type="entry name" value="HTH_GNTR"/>
    <property type="match status" value="1"/>
</dbReference>
<evidence type="ECO:0000313" key="8">
    <source>
        <dbReference type="Proteomes" id="UP000319148"/>
    </source>
</evidence>
<proteinExistence type="inferred from homology"/>
<keyword evidence="7" id="KW-0808">Transferase</keyword>
<keyword evidence="7" id="KW-0032">Aminotransferase</keyword>
<dbReference type="Pfam" id="PF00155">
    <property type="entry name" value="Aminotran_1_2"/>
    <property type="match status" value="1"/>
</dbReference>
<dbReference type="CDD" id="cd00609">
    <property type="entry name" value="AAT_like"/>
    <property type="match status" value="1"/>
</dbReference>
<dbReference type="EMBL" id="VFIY01000018">
    <property type="protein sequence ID" value="TPD57823.1"/>
    <property type="molecule type" value="Genomic_DNA"/>
</dbReference>
<gene>
    <name evidence="7" type="ORF">FIV46_17115</name>
</gene>
<dbReference type="CDD" id="cd07377">
    <property type="entry name" value="WHTH_GntR"/>
    <property type="match status" value="1"/>
</dbReference>
<comment type="caution">
    <text evidence="7">The sequence shown here is derived from an EMBL/GenBank/DDBJ whole genome shotgun (WGS) entry which is preliminary data.</text>
</comment>
<dbReference type="GO" id="GO:0003700">
    <property type="term" value="F:DNA-binding transcription factor activity"/>
    <property type="evidence" value="ECO:0007669"/>
    <property type="project" value="InterPro"/>
</dbReference>
<keyword evidence="8" id="KW-1185">Reference proteome</keyword>
<evidence type="ECO:0000256" key="4">
    <source>
        <dbReference type="ARBA" id="ARBA00023125"/>
    </source>
</evidence>
<dbReference type="InterPro" id="IPR004839">
    <property type="entry name" value="Aminotransferase_I/II_large"/>
</dbReference>
<dbReference type="InterPro" id="IPR015424">
    <property type="entry name" value="PyrdxlP-dep_Trfase"/>
</dbReference>
<evidence type="ECO:0000256" key="3">
    <source>
        <dbReference type="ARBA" id="ARBA00023015"/>
    </source>
</evidence>
<evidence type="ECO:0000256" key="2">
    <source>
        <dbReference type="ARBA" id="ARBA00022898"/>
    </source>
</evidence>
<dbReference type="GO" id="GO:0003677">
    <property type="term" value="F:DNA binding"/>
    <property type="evidence" value="ECO:0007669"/>
    <property type="project" value="UniProtKB-KW"/>
</dbReference>
<dbReference type="OrthoDB" id="9028214at2"/>
<dbReference type="Gene3D" id="1.10.10.10">
    <property type="entry name" value="Winged helix-like DNA-binding domain superfamily/Winged helix DNA-binding domain"/>
    <property type="match status" value="1"/>
</dbReference>
<dbReference type="InterPro" id="IPR051446">
    <property type="entry name" value="HTH_trans_reg/aminotransferase"/>
</dbReference>
<sequence length="533" mass="60013">MKSRIHSSSLPRCPRRCRLAGRLSRSYPRAIIFSFCQITHGLVDSPHNGYNKYPFYYYFIMTTEFTLHLDRTLEAPLQLQLVQKLKSAINGGQLAPGARLPSSRGLSETLGVSRIVVLNAYDQLQAEGYLETRHGEGSFVSDSVTATPPPQAVDYRGPEWLPVQPAPSASRNWKYDFSLGGLAEGLLHHTDWKRAWRRALNNTRGLDQSPPEGLAPLRQAVADHVRRYRGIACEAEEVIITSGVASSLDLIARICRPADPVIYLENPCFKAAHAAFRRYDHAVRLQEIDSEGIRLDGLDTPQNQPSILFCTPSHQFPMGPRLSLGRRLALLDWARERDALILEDDYDSEFRYGVTPLPSLKAQDSAGHVVYLSSLSKSLSPSIRLGYIIAPQSLRHALTREIGINHGQPPALVQQAVAEFMDAGDMDRHLRRLRRHYETLNRIVRKGLQDLSPEIEVMGLEAGIHCFLKVNARPLYDRLKTALRENDIYLPALDNFRHGPTQNRGFALGYGHFREAELEAALEVLLKTIKREH</sequence>
<dbReference type="SUPFAM" id="SSF53383">
    <property type="entry name" value="PLP-dependent transferases"/>
    <property type="match status" value="1"/>
</dbReference>
<dbReference type="Pfam" id="PF00392">
    <property type="entry name" value="GntR"/>
    <property type="match status" value="1"/>
</dbReference>
<dbReference type="InterPro" id="IPR036390">
    <property type="entry name" value="WH_DNA-bd_sf"/>
</dbReference>
<accession>A0A501PBS3</accession>
<evidence type="ECO:0000259" key="6">
    <source>
        <dbReference type="PROSITE" id="PS50949"/>
    </source>
</evidence>
<dbReference type="InterPro" id="IPR000524">
    <property type="entry name" value="Tscrpt_reg_HTH_GntR"/>
</dbReference>